<dbReference type="SMART" id="SM00175">
    <property type="entry name" value="RAB"/>
    <property type="match status" value="1"/>
</dbReference>
<dbReference type="PROSITE" id="PS51420">
    <property type="entry name" value="RHO"/>
    <property type="match status" value="1"/>
</dbReference>
<evidence type="ECO:0000256" key="1">
    <source>
        <dbReference type="ARBA" id="ARBA00004308"/>
    </source>
</evidence>
<dbReference type="PROSITE" id="PS51421">
    <property type="entry name" value="RAS"/>
    <property type="match status" value="1"/>
</dbReference>
<dbReference type="SMART" id="SM00176">
    <property type="entry name" value="RAN"/>
    <property type="match status" value="1"/>
</dbReference>
<gene>
    <name evidence="5" type="ORF">LOD99_788</name>
</gene>
<comment type="subcellular location">
    <subcellularLocation>
        <location evidence="1">Endomembrane system</location>
    </subcellularLocation>
</comment>
<sequence length="222" mass="25121">MAEIAPYDYQFRVILIGDPTVGKSALLRQFTDGKFVEQTEPTVGVDFSAKMMEIDEKTIKLQLWDTAGHERFRSITRSYYRSASGAIIVYDITNRQSFQSIINWLEELNNTVCANGIVCLLVGHKSDLSINREVSIEEAQSFAKEHDMEYIETSAKTADYVDEAFNKLANRIHRDLMSERIKIKDGWDGVKVGRHTIQSEEVTIMKSQTIQQPTASPDGCAC</sequence>
<dbReference type="InterPro" id="IPR005225">
    <property type="entry name" value="Small_GTP-bd"/>
</dbReference>
<evidence type="ECO:0000313" key="5">
    <source>
        <dbReference type="EMBL" id="KAI6654391.1"/>
    </source>
</evidence>
<evidence type="ECO:0000313" key="6">
    <source>
        <dbReference type="Proteomes" id="UP001165289"/>
    </source>
</evidence>
<dbReference type="PRINTS" id="PR00449">
    <property type="entry name" value="RASTRNSFRMNG"/>
</dbReference>
<dbReference type="Gene3D" id="3.40.50.300">
    <property type="entry name" value="P-loop containing nucleotide triphosphate hydrolases"/>
    <property type="match status" value="1"/>
</dbReference>
<comment type="caution">
    <text evidence="5">The sequence shown here is derived from an EMBL/GenBank/DDBJ whole genome shotgun (WGS) entry which is preliminary data.</text>
</comment>
<protein>
    <submittedName>
        <fullName evidence="5">Uncharacterized protein</fullName>
    </submittedName>
</protein>
<dbReference type="FunFam" id="3.40.50.300:FF:000586">
    <property type="entry name" value="Rab family GTPase"/>
    <property type="match status" value="1"/>
</dbReference>
<dbReference type="SMART" id="SM00173">
    <property type="entry name" value="RAS"/>
    <property type="match status" value="1"/>
</dbReference>
<dbReference type="NCBIfam" id="TIGR00231">
    <property type="entry name" value="small_GTP"/>
    <property type="match status" value="1"/>
</dbReference>
<dbReference type="InterPro" id="IPR050209">
    <property type="entry name" value="Rab_GTPases_membrane_traffic"/>
</dbReference>
<dbReference type="GO" id="GO:0005525">
    <property type="term" value="F:GTP binding"/>
    <property type="evidence" value="ECO:0007669"/>
    <property type="project" value="InterPro"/>
</dbReference>
<keyword evidence="6" id="KW-1185">Reference proteome</keyword>
<dbReference type="SMART" id="SM00177">
    <property type="entry name" value="ARF"/>
    <property type="match status" value="1"/>
</dbReference>
<dbReference type="PROSITE" id="PS51419">
    <property type="entry name" value="RAB"/>
    <property type="match status" value="1"/>
</dbReference>
<dbReference type="SMART" id="SM00174">
    <property type="entry name" value="RHO"/>
    <property type="match status" value="1"/>
</dbReference>
<dbReference type="Proteomes" id="UP001165289">
    <property type="component" value="Unassembled WGS sequence"/>
</dbReference>
<dbReference type="PROSITE" id="PS51417">
    <property type="entry name" value="ARF"/>
    <property type="match status" value="1"/>
</dbReference>
<dbReference type="AlphaFoldDB" id="A0AAV7K096"/>
<proteinExistence type="inferred from homology"/>
<evidence type="ECO:0000256" key="3">
    <source>
        <dbReference type="ARBA" id="ARBA00022741"/>
    </source>
</evidence>
<reference evidence="5 6" key="1">
    <citation type="journal article" date="2023" name="BMC Biol.">
        <title>The compact genome of the sponge Oopsacas minuta (Hexactinellida) is lacking key metazoan core genes.</title>
        <authorList>
            <person name="Santini S."/>
            <person name="Schenkelaars Q."/>
            <person name="Jourda C."/>
            <person name="Duchesne M."/>
            <person name="Belahbib H."/>
            <person name="Rocher C."/>
            <person name="Selva M."/>
            <person name="Riesgo A."/>
            <person name="Vervoort M."/>
            <person name="Leys S.P."/>
            <person name="Kodjabachian L."/>
            <person name="Le Bivic A."/>
            <person name="Borchiellini C."/>
            <person name="Claverie J.M."/>
            <person name="Renard E."/>
        </authorList>
    </citation>
    <scope>NUCLEOTIDE SEQUENCE [LARGE SCALE GENOMIC DNA]</scope>
    <source>
        <strain evidence="5">SPO-2</strain>
    </source>
</reference>
<dbReference type="EMBL" id="JAKMXF010000222">
    <property type="protein sequence ID" value="KAI6654391.1"/>
    <property type="molecule type" value="Genomic_DNA"/>
</dbReference>
<dbReference type="PANTHER" id="PTHR47979">
    <property type="entry name" value="DRAB11-RELATED"/>
    <property type="match status" value="1"/>
</dbReference>
<accession>A0AAV7K096</accession>
<dbReference type="GO" id="GO:0012505">
    <property type="term" value="C:endomembrane system"/>
    <property type="evidence" value="ECO:0007669"/>
    <property type="project" value="UniProtKB-SubCell"/>
</dbReference>
<evidence type="ECO:0000256" key="4">
    <source>
        <dbReference type="ARBA" id="ARBA00023136"/>
    </source>
</evidence>
<dbReference type="InterPro" id="IPR001806">
    <property type="entry name" value="Small_GTPase"/>
</dbReference>
<comment type="similarity">
    <text evidence="2">Belongs to the small GTPase superfamily. Rab family.</text>
</comment>
<dbReference type="GO" id="GO:0003924">
    <property type="term" value="F:GTPase activity"/>
    <property type="evidence" value="ECO:0007669"/>
    <property type="project" value="InterPro"/>
</dbReference>
<keyword evidence="3" id="KW-0547">Nucleotide-binding</keyword>
<organism evidence="5 6">
    <name type="scientific">Oopsacas minuta</name>
    <dbReference type="NCBI Taxonomy" id="111878"/>
    <lineage>
        <taxon>Eukaryota</taxon>
        <taxon>Metazoa</taxon>
        <taxon>Porifera</taxon>
        <taxon>Hexactinellida</taxon>
        <taxon>Hexasterophora</taxon>
        <taxon>Lyssacinosida</taxon>
        <taxon>Leucopsacidae</taxon>
        <taxon>Oopsacas</taxon>
    </lineage>
</organism>
<keyword evidence="4" id="KW-0472">Membrane</keyword>
<dbReference type="SUPFAM" id="SSF52540">
    <property type="entry name" value="P-loop containing nucleoside triphosphate hydrolases"/>
    <property type="match status" value="1"/>
</dbReference>
<dbReference type="Pfam" id="PF00071">
    <property type="entry name" value="Ras"/>
    <property type="match status" value="1"/>
</dbReference>
<name>A0AAV7K096_9METZ</name>
<evidence type="ECO:0000256" key="2">
    <source>
        <dbReference type="ARBA" id="ARBA00006270"/>
    </source>
</evidence>
<dbReference type="InterPro" id="IPR027417">
    <property type="entry name" value="P-loop_NTPase"/>
</dbReference>